<keyword evidence="1" id="KW-0732">Signal</keyword>
<dbReference type="AlphaFoldDB" id="G0TVT1"/>
<dbReference type="VEuPathDB" id="TriTrypDB:TvY486_0502500"/>
<evidence type="ECO:0000256" key="1">
    <source>
        <dbReference type="SAM" id="SignalP"/>
    </source>
</evidence>
<protein>
    <submittedName>
        <fullName evidence="2">Uncharacterized protein</fullName>
    </submittedName>
</protein>
<dbReference type="Gene3D" id="1.20.1260.80">
    <property type="match status" value="1"/>
</dbReference>
<organism evidence="2">
    <name type="scientific">Trypanosoma vivax (strain Y486)</name>
    <dbReference type="NCBI Taxonomy" id="1055687"/>
    <lineage>
        <taxon>Eukaryota</taxon>
        <taxon>Discoba</taxon>
        <taxon>Euglenozoa</taxon>
        <taxon>Kinetoplastea</taxon>
        <taxon>Metakinetoplastina</taxon>
        <taxon>Trypanosomatida</taxon>
        <taxon>Trypanosomatidae</taxon>
        <taxon>Trypanosoma</taxon>
        <taxon>Duttonella</taxon>
    </lineage>
</organism>
<reference evidence="2" key="1">
    <citation type="journal article" date="2012" name="Proc. Natl. Acad. Sci. U.S.A.">
        <title>Antigenic diversity is generated by distinct evolutionary mechanisms in African trypanosome species.</title>
        <authorList>
            <person name="Jackson A.P."/>
            <person name="Berry A."/>
            <person name="Aslett M."/>
            <person name="Allison H.C."/>
            <person name="Burton P."/>
            <person name="Vavrova-Anderson J."/>
            <person name="Brown R."/>
            <person name="Browne H."/>
            <person name="Corton N."/>
            <person name="Hauser H."/>
            <person name="Gamble J."/>
            <person name="Gilderthorp R."/>
            <person name="Marcello L."/>
            <person name="McQuillan J."/>
            <person name="Otto T.D."/>
            <person name="Quail M.A."/>
            <person name="Sanders M.J."/>
            <person name="van Tonder A."/>
            <person name="Ginger M.L."/>
            <person name="Field M.C."/>
            <person name="Barry J.D."/>
            <person name="Hertz-Fowler C."/>
            <person name="Berriman M."/>
        </authorList>
    </citation>
    <scope>NUCLEOTIDE SEQUENCE</scope>
    <source>
        <strain evidence="2">Y486</strain>
    </source>
</reference>
<sequence length="277" mass="31154">MSLQRSTFFLFLLTVTWHCGTARACEFHRKQAERKRQVTKLKSMCNLVQQVRGIPPCADAIVERAEAEAESAYAGYQYVSKKVSYALSQMKVDARLIEEIKRDLPVAKSGARGARRGSNRANVYATVAKIRAEALIVRLENTTELYHPQNCTEAEGDEEEHCNEKALVYQEECTKSVENVTPESLNEALDAYKEVEEDAKIRAQWDAMLSWTWKALVKLELSMARAERGSNVTRQVEVRQRAVRLVAGSSSHRQQANWAKFALSAAFALAPHQSSSS</sequence>
<name>G0TVT1_TRYVY</name>
<accession>G0TVT1</accession>
<dbReference type="EMBL" id="HE573021">
    <property type="protein sequence ID" value="CCC48047.1"/>
    <property type="molecule type" value="Genomic_DNA"/>
</dbReference>
<feature type="signal peptide" evidence="1">
    <location>
        <begin position="1"/>
        <end position="24"/>
    </location>
</feature>
<gene>
    <name evidence="2" type="ORF">TVY486_0502500</name>
</gene>
<proteinExistence type="predicted"/>
<feature type="chain" id="PRO_5003409748" evidence="1">
    <location>
        <begin position="25"/>
        <end position="277"/>
    </location>
</feature>
<evidence type="ECO:0000313" key="2">
    <source>
        <dbReference type="EMBL" id="CCC48047.1"/>
    </source>
</evidence>